<feature type="transmembrane region" description="Helical" evidence="1">
    <location>
        <begin position="106"/>
        <end position="123"/>
    </location>
</feature>
<name>A0A090VB30_9FLAO</name>
<proteinExistence type="predicted"/>
<comment type="caution">
    <text evidence="2">The sequence shown here is derived from an EMBL/GenBank/DDBJ whole genome shotgun (WGS) entry which is preliminary data.</text>
</comment>
<keyword evidence="1" id="KW-1133">Transmembrane helix</keyword>
<evidence type="ECO:0000256" key="1">
    <source>
        <dbReference type="SAM" id="Phobius"/>
    </source>
</evidence>
<evidence type="ECO:0000313" key="3">
    <source>
        <dbReference type="Proteomes" id="UP000029644"/>
    </source>
</evidence>
<gene>
    <name evidence="2" type="ORF">JCM19300_3522</name>
</gene>
<feature type="transmembrane region" description="Helical" evidence="1">
    <location>
        <begin position="7"/>
        <end position="26"/>
    </location>
</feature>
<dbReference type="AlphaFoldDB" id="A0A090VB30"/>
<feature type="transmembrane region" description="Helical" evidence="1">
    <location>
        <begin position="38"/>
        <end position="57"/>
    </location>
</feature>
<accession>A0A090VB30</accession>
<sequence length="132" mass="14846">MEEKLKVTKMIHIALCSGLVMAYIFIGDVTSISFNMPALSQSNIIYVLIPIIAYIFSNFMFKTQLKAADKTLKLEANMAVYQTASIVRWAILEGAAFLILLLNKDFVLFGILIILYLALIHPTEDRVKTDLT</sequence>
<dbReference type="Proteomes" id="UP000029644">
    <property type="component" value="Unassembled WGS sequence"/>
</dbReference>
<organism evidence="2 3">
    <name type="scientific">Algibacter lectus</name>
    <dbReference type="NCBI Taxonomy" id="221126"/>
    <lineage>
        <taxon>Bacteria</taxon>
        <taxon>Pseudomonadati</taxon>
        <taxon>Bacteroidota</taxon>
        <taxon>Flavobacteriia</taxon>
        <taxon>Flavobacteriales</taxon>
        <taxon>Flavobacteriaceae</taxon>
        <taxon>Algibacter</taxon>
    </lineage>
</organism>
<protein>
    <submittedName>
        <fullName evidence="2">Uncharacterized protein</fullName>
    </submittedName>
</protein>
<dbReference type="OrthoDB" id="1121914at2"/>
<dbReference type="EMBL" id="BBNQ01000001">
    <property type="protein sequence ID" value="GAL60584.1"/>
    <property type="molecule type" value="Genomic_DNA"/>
</dbReference>
<dbReference type="RefSeq" id="WP_042502281.1">
    <property type="nucleotide sequence ID" value="NZ_BBNQ01000001.1"/>
</dbReference>
<evidence type="ECO:0000313" key="2">
    <source>
        <dbReference type="EMBL" id="GAL60584.1"/>
    </source>
</evidence>
<reference evidence="2 3" key="1">
    <citation type="journal article" date="2014" name="Genome Announc.">
        <title>Draft Genome Sequences of Marine Flavobacterium Algibacter lectus Strains SS8 and NR4.</title>
        <authorList>
            <person name="Takatani N."/>
            <person name="Nakanishi M."/>
            <person name="Meirelles P."/>
            <person name="Mino S."/>
            <person name="Suda W."/>
            <person name="Oshima K."/>
            <person name="Hattori M."/>
            <person name="Ohkuma M."/>
            <person name="Hosokawa M."/>
            <person name="Miyashita K."/>
            <person name="Thompson F.L."/>
            <person name="Niwa A."/>
            <person name="Sawabe T."/>
            <person name="Sawabe T."/>
        </authorList>
    </citation>
    <scope>NUCLEOTIDE SEQUENCE [LARGE SCALE GENOMIC DNA]</scope>
    <source>
        <strain evidence="2 3">JCM 19300</strain>
    </source>
</reference>
<keyword evidence="1" id="KW-0812">Transmembrane</keyword>
<keyword evidence="1" id="KW-0472">Membrane</keyword>